<dbReference type="Gene3D" id="3.40.630.30">
    <property type="match status" value="1"/>
</dbReference>
<keyword evidence="2" id="KW-1185">Reference proteome</keyword>
<dbReference type="STRING" id="549789.NIES30_03930"/>
<proteinExistence type="predicted"/>
<dbReference type="Proteomes" id="UP000185557">
    <property type="component" value="Unassembled WGS sequence"/>
</dbReference>
<dbReference type="GO" id="GO:0016740">
    <property type="term" value="F:transferase activity"/>
    <property type="evidence" value="ECO:0007669"/>
    <property type="project" value="UniProtKB-KW"/>
</dbReference>
<protein>
    <submittedName>
        <fullName evidence="1">GNAT family N-acetyltransferase</fullName>
    </submittedName>
</protein>
<dbReference type="AlphaFoldDB" id="A0A1U7J8R6"/>
<accession>A0A1U7J8R6</accession>
<gene>
    <name evidence="1" type="ORF">NIES30_03930</name>
</gene>
<comment type="caution">
    <text evidence="1">The sequence shown here is derived from an EMBL/GenBank/DDBJ whole genome shotgun (WGS) entry which is preliminary data.</text>
</comment>
<reference evidence="1 2" key="1">
    <citation type="submission" date="2016-11" db="EMBL/GenBank/DDBJ databases">
        <title>Draft Genome Sequences of Nine Cyanobacterial Strains from Diverse Habitats.</title>
        <authorList>
            <person name="Zhu T."/>
            <person name="Hou S."/>
            <person name="Lu X."/>
            <person name="Hess W.R."/>
        </authorList>
    </citation>
    <scope>NUCLEOTIDE SEQUENCE [LARGE SCALE GENOMIC DNA]</scope>
    <source>
        <strain evidence="1 2">NIES-30</strain>
    </source>
</reference>
<sequence>MAFLPESFEVPAVVETARFRLRSITIHDAFKDFDAVMSSRDHLWNRFGEIWGWPPEDLTIEQNIVDLGWHQKEFQLKSSFDYAVMSLDETRLLGCIYIDPPPQADVDADVWYWARQSELASGLEAELEAFLLPWLRDNWPFSTICLNGTTVKLGES</sequence>
<evidence type="ECO:0000313" key="2">
    <source>
        <dbReference type="Proteomes" id="UP000185557"/>
    </source>
</evidence>
<dbReference type="RefSeq" id="WP_073607112.1">
    <property type="nucleotide sequence ID" value="NZ_MRCG01000002.1"/>
</dbReference>
<dbReference type="InterPro" id="IPR016181">
    <property type="entry name" value="Acyl_CoA_acyltransferase"/>
</dbReference>
<dbReference type="OrthoDB" id="1424091at2"/>
<dbReference type="SUPFAM" id="SSF55729">
    <property type="entry name" value="Acyl-CoA N-acyltransferases (Nat)"/>
    <property type="match status" value="1"/>
</dbReference>
<organism evidence="1 2">
    <name type="scientific">Phormidium tenue NIES-30</name>
    <dbReference type="NCBI Taxonomy" id="549789"/>
    <lineage>
        <taxon>Bacteria</taxon>
        <taxon>Bacillati</taxon>
        <taxon>Cyanobacteriota</taxon>
        <taxon>Cyanophyceae</taxon>
        <taxon>Oscillatoriophycideae</taxon>
        <taxon>Oscillatoriales</taxon>
        <taxon>Oscillatoriaceae</taxon>
        <taxon>Phormidium</taxon>
    </lineage>
</organism>
<name>A0A1U7J8R6_9CYAN</name>
<dbReference type="EMBL" id="MRCG01000002">
    <property type="protein sequence ID" value="OKH49872.1"/>
    <property type="molecule type" value="Genomic_DNA"/>
</dbReference>
<evidence type="ECO:0000313" key="1">
    <source>
        <dbReference type="EMBL" id="OKH49872.1"/>
    </source>
</evidence>
<keyword evidence="1" id="KW-0808">Transferase</keyword>